<organism evidence="1 2">
    <name type="scientific">Neophaeococcomyces mojaviensis</name>
    <dbReference type="NCBI Taxonomy" id="3383035"/>
    <lineage>
        <taxon>Eukaryota</taxon>
        <taxon>Fungi</taxon>
        <taxon>Dikarya</taxon>
        <taxon>Ascomycota</taxon>
        <taxon>Pezizomycotina</taxon>
        <taxon>Eurotiomycetes</taxon>
        <taxon>Chaetothyriomycetidae</taxon>
        <taxon>Chaetothyriales</taxon>
        <taxon>Chaetothyriales incertae sedis</taxon>
        <taxon>Neophaeococcomyces</taxon>
    </lineage>
</organism>
<comment type="caution">
    <text evidence="1">The sequence shown here is derived from an EMBL/GenBank/DDBJ whole genome shotgun (WGS) entry which is preliminary data.</text>
</comment>
<gene>
    <name evidence="1" type="ORF">H2198_010173</name>
</gene>
<evidence type="ECO:0000313" key="1">
    <source>
        <dbReference type="EMBL" id="KAJ9650514.1"/>
    </source>
</evidence>
<reference evidence="1" key="1">
    <citation type="submission" date="2022-10" db="EMBL/GenBank/DDBJ databases">
        <title>Culturing micro-colonial fungi from biological soil crusts in the Mojave desert and describing Neophaeococcomyces mojavensis, and introducing the new genera and species Taxawa tesnikishii.</title>
        <authorList>
            <person name="Kurbessoian T."/>
            <person name="Stajich J.E."/>
        </authorList>
    </citation>
    <scope>NUCLEOTIDE SEQUENCE</scope>
    <source>
        <strain evidence="1">JES_112</strain>
    </source>
</reference>
<evidence type="ECO:0000313" key="2">
    <source>
        <dbReference type="Proteomes" id="UP001172386"/>
    </source>
</evidence>
<accession>A0ACC2ZSD4</accession>
<protein>
    <submittedName>
        <fullName evidence="1">Uncharacterized protein</fullName>
    </submittedName>
</protein>
<proteinExistence type="predicted"/>
<dbReference type="EMBL" id="JAPDRQ010000334">
    <property type="protein sequence ID" value="KAJ9650514.1"/>
    <property type="molecule type" value="Genomic_DNA"/>
</dbReference>
<sequence>MTPEELIRKRKRDELLKRANAAQTTAPSVEEKLVSDNTKETLKAAGHWAGVIGKRAAELTQKGAAVAAEKARDVKATVDARLAKAAEERVEATKEDWSSTPTVQQAEVEVATKFLNSEGPGYLVADGMGYLVADGMAQDLVLVDGEVWEGKAPSAEMAAEDVVEALPVHEPAAIAGEAVAVEVGEATLVAAPIEQQPVVEAPDLAPEVGALSDLPADAVEEPQVTNDVSIGQSELALGAVEEPSHSPDATAPEGPQVSLQSRLRTRWPWVLGGVVAVSLVAGALHFLQEKNEQPPPSASAPVAPIATPVVPEQVSEVVEAPVVAPAPAVLPEQARPVPTIAKPEPVAAPAVTASAPKEAQPKPSPKRASPPLPKKAPAPAAEQKNDWQQKASDDLDAWAEKSGIK</sequence>
<keyword evidence="2" id="KW-1185">Reference proteome</keyword>
<dbReference type="Proteomes" id="UP001172386">
    <property type="component" value="Unassembled WGS sequence"/>
</dbReference>
<name>A0ACC2ZSD4_9EURO</name>